<evidence type="ECO:0000313" key="7">
    <source>
        <dbReference type="EMBL" id="CBZ55630.1"/>
    </source>
</evidence>
<keyword evidence="6" id="KW-0812">Transmembrane</keyword>
<keyword evidence="2 7" id="KW-0378">Hydrolase</keyword>
<feature type="region of interest" description="Disordered" evidence="5">
    <location>
        <begin position="569"/>
        <end position="660"/>
    </location>
</feature>
<name>F0VPI4_NEOCL</name>
<keyword evidence="6" id="KW-1133">Transmembrane helix</keyword>
<feature type="region of interest" description="Disordered" evidence="5">
    <location>
        <begin position="424"/>
        <end position="473"/>
    </location>
</feature>
<dbReference type="Proteomes" id="UP000007494">
    <property type="component" value="Chromosome XII"/>
</dbReference>
<keyword evidence="9" id="KW-1185">Reference proteome</keyword>
<reference evidence="8" key="4">
    <citation type="journal article" date="2015" name="PLoS ONE">
        <title>Comprehensive Evaluation of Toxoplasma gondii VEG and Neospora caninum LIV Genomes with Tachyzoite Stage Transcriptome and Proteome Defines Novel Transcript Features.</title>
        <authorList>
            <person name="Ramaprasad A."/>
            <person name="Mourier T."/>
            <person name="Naeem R."/>
            <person name="Malas T.B."/>
            <person name="Moussa E."/>
            <person name="Panigrahi A."/>
            <person name="Vermont S.J."/>
            <person name="Otto T.D."/>
            <person name="Wastling J."/>
            <person name="Pain A."/>
        </authorList>
    </citation>
    <scope>NUCLEOTIDE SEQUENCE</scope>
    <source>
        <strain evidence="8">Liverpool</strain>
    </source>
</reference>
<organism evidence="7 9">
    <name type="scientific">Neospora caninum (strain Liverpool)</name>
    <dbReference type="NCBI Taxonomy" id="572307"/>
    <lineage>
        <taxon>Eukaryota</taxon>
        <taxon>Sar</taxon>
        <taxon>Alveolata</taxon>
        <taxon>Apicomplexa</taxon>
        <taxon>Conoidasida</taxon>
        <taxon>Coccidia</taxon>
        <taxon>Eucoccidiorida</taxon>
        <taxon>Eimeriorina</taxon>
        <taxon>Sarcocystidae</taxon>
        <taxon>Neospora</taxon>
    </lineage>
</organism>
<dbReference type="PANTHER" id="PTHR11782">
    <property type="entry name" value="ADENOSINE/GUANOSINE DIPHOSPHATASE"/>
    <property type="match status" value="1"/>
</dbReference>
<feature type="active site" description="Proton acceptor" evidence="3">
    <location>
        <position position="308"/>
    </location>
</feature>
<dbReference type="GO" id="GO:0009134">
    <property type="term" value="P:nucleoside diphosphate catabolic process"/>
    <property type="evidence" value="ECO:0007669"/>
    <property type="project" value="TreeGrafter"/>
</dbReference>
<accession>F0VPI4</accession>
<feature type="compositionally biased region" description="Basic and acidic residues" evidence="5">
    <location>
        <begin position="16"/>
        <end position="26"/>
    </location>
</feature>
<protein>
    <submittedName>
        <fullName evidence="7">Ectonucleoside triphosphate diphosphohydrolase 2,related</fullName>
    </submittedName>
</protein>
<evidence type="ECO:0000256" key="1">
    <source>
        <dbReference type="ARBA" id="ARBA00009283"/>
    </source>
</evidence>
<dbReference type="EMBL" id="FR823393">
    <property type="protein sequence ID" value="CBZ55630.1"/>
    <property type="molecule type" value="Genomic_DNA"/>
</dbReference>
<feature type="transmembrane region" description="Helical" evidence="6">
    <location>
        <begin position="849"/>
        <end position="869"/>
    </location>
</feature>
<dbReference type="RefSeq" id="XP_003885658.1">
    <property type="nucleotide sequence ID" value="XM_003885609.1"/>
</dbReference>
<keyword evidence="4" id="KW-0067">ATP-binding</keyword>
<dbReference type="GO" id="GO:0017110">
    <property type="term" value="F:nucleoside diphosphate phosphatase activity"/>
    <property type="evidence" value="ECO:0007669"/>
    <property type="project" value="TreeGrafter"/>
</dbReference>
<evidence type="ECO:0000313" key="8">
    <source>
        <dbReference type="EMBL" id="CEL70372.1"/>
    </source>
</evidence>
<dbReference type="Gene3D" id="3.30.420.40">
    <property type="match status" value="1"/>
</dbReference>
<proteinExistence type="inferred from homology"/>
<reference evidence="7" key="2">
    <citation type="submission" date="2011-03" db="EMBL/GenBank/DDBJ databases">
        <title>Comparative genomics and transcriptomics of Neospora caninum and Toxoplasma gondii.</title>
        <authorList>
            <person name="Reid A.J."/>
            <person name="Sohal A."/>
            <person name="Harris D."/>
            <person name="Quail M."/>
            <person name="Sanders M."/>
            <person name="Berriman M."/>
            <person name="Wastling J.M."/>
            <person name="Pain A."/>
        </authorList>
    </citation>
    <scope>NUCLEOTIDE SEQUENCE</scope>
    <source>
        <strain evidence="7">Liverpool</strain>
    </source>
</reference>
<dbReference type="GO" id="GO:0016020">
    <property type="term" value="C:membrane"/>
    <property type="evidence" value="ECO:0007669"/>
    <property type="project" value="TreeGrafter"/>
</dbReference>
<dbReference type="GeneID" id="13441061"/>
<dbReference type="PANTHER" id="PTHR11782:SF83">
    <property type="entry name" value="GUANOSINE-DIPHOSPHATASE"/>
    <property type="match status" value="1"/>
</dbReference>
<dbReference type="OMA" id="MCIILAM"/>
<dbReference type="InterPro" id="IPR000407">
    <property type="entry name" value="GDA1_CD39_NTPase"/>
</dbReference>
<feature type="transmembrane region" description="Helical" evidence="6">
    <location>
        <begin position="137"/>
        <end position="154"/>
    </location>
</feature>
<feature type="compositionally biased region" description="Basic and acidic residues" evidence="5">
    <location>
        <begin position="434"/>
        <end position="467"/>
    </location>
</feature>
<evidence type="ECO:0000313" key="9">
    <source>
        <dbReference type="Proteomes" id="UP000007494"/>
    </source>
</evidence>
<dbReference type="GO" id="GO:0005524">
    <property type="term" value="F:ATP binding"/>
    <property type="evidence" value="ECO:0007669"/>
    <property type="project" value="UniProtKB-KW"/>
</dbReference>
<evidence type="ECO:0000256" key="5">
    <source>
        <dbReference type="SAM" id="MobiDB-lite"/>
    </source>
</evidence>
<keyword evidence="6" id="KW-0472">Membrane</keyword>
<keyword evidence="4" id="KW-0547">Nucleotide-binding</keyword>
<dbReference type="eggNOG" id="KOG1386">
    <property type="taxonomic scope" value="Eukaryota"/>
</dbReference>
<dbReference type="EMBL" id="LN714487">
    <property type="protein sequence ID" value="CEL70372.1"/>
    <property type="molecule type" value="Genomic_DNA"/>
</dbReference>
<dbReference type="AlphaFoldDB" id="F0VPI4"/>
<evidence type="ECO:0000256" key="6">
    <source>
        <dbReference type="SAM" id="Phobius"/>
    </source>
</evidence>
<dbReference type="Pfam" id="PF01150">
    <property type="entry name" value="GDA1_CD39"/>
    <property type="match status" value="2"/>
</dbReference>
<feature type="compositionally biased region" description="Basic and acidic residues" evidence="5">
    <location>
        <begin position="620"/>
        <end position="637"/>
    </location>
</feature>
<evidence type="ECO:0000256" key="4">
    <source>
        <dbReference type="PIRSR" id="PIRSR600407-2"/>
    </source>
</evidence>
<dbReference type="InParanoid" id="F0VPI4"/>
<feature type="region of interest" description="Disordered" evidence="5">
    <location>
        <begin position="1"/>
        <end position="39"/>
    </location>
</feature>
<dbReference type="Gene3D" id="3.30.420.150">
    <property type="entry name" value="Exopolyphosphatase. Domain 2"/>
    <property type="match status" value="2"/>
</dbReference>
<dbReference type="OrthoDB" id="6372431at2759"/>
<reference evidence="9" key="3">
    <citation type="journal article" date="2012" name="PLoS Pathog.">
        <title>Comparative genomics of the apicomplexan parasites Toxoplasma gondii and Neospora caninum: Coccidia differing in host range and transmission strategy.</title>
        <authorList>
            <person name="Reid A.J."/>
            <person name="Vermont S.J."/>
            <person name="Cotton J.A."/>
            <person name="Harris D."/>
            <person name="Hill-Cawthorne G.A."/>
            <person name="Konen-Waisman S."/>
            <person name="Latham S.M."/>
            <person name="Mourier T."/>
            <person name="Norton R."/>
            <person name="Quail M.A."/>
            <person name="Sanders M."/>
            <person name="Shanmugam D."/>
            <person name="Sohal A."/>
            <person name="Wasmuth J.D."/>
            <person name="Brunk B."/>
            <person name="Grigg M.E."/>
            <person name="Howard J.C."/>
            <person name="Parkinson J."/>
            <person name="Roos D.S."/>
            <person name="Trees A.J."/>
            <person name="Berriman M."/>
            <person name="Pain A."/>
            <person name="Wastling J.M."/>
        </authorList>
    </citation>
    <scope>NUCLEOTIDE SEQUENCE [LARGE SCALE GENOMIC DNA]</scope>
    <source>
        <strain evidence="9">Liverpool</strain>
    </source>
</reference>
<feature type="binding site" evidence="4">
    <location>
        <begin position="338"/>
        <end position="342"/>
    </location>
    <ligand>
        <name>ATP</name>
        <dbReference type="ChEBI" id="CHEBI:30616"/>
    </ligand>
</feature>
<sequence>MANAEHEVGAYPHAPAEPEREHEAPRHPRTSSASLPASRCSSSPSGAAWPACSAAAMSSDPASGGYRYESVPSAQRNRYHLPASRPLLSDCAGGASDAQLQRPFHSCYFDAPERATAPDSVPWTSTRRVWAALWKQLFWWLLAPLLFVFLWLVWSATTSFYFSRRTQLDYGIVIDAGSHGSRLTVFSWEVRRFDPRHPLTGPVTIPQPVCEGVPAPALSSFADDFTGARQAFKAMLDESQACLARRGVSASVWGEIPLFVKATGGMRNLSQGTRDALMANLRTVLEDPSLNPFKFCPSWARVISGEEEGVYGWLSVNSVRGSLSDDPEKTVGALDMGGASMQITFSPLHTSVLEDFIGVHLGNKSIRLYSHSFLGYGWSDALNRVSTMLGVEALIERLQEDPTFIEKASKRSLLPDATYLDSSLGSAAQRSSRGRADTTSEAKHPQGPGEKKDQPKRPEDHTDDQREVTLASVHPCLPRGSVRAFRMPSLAYPERRFYVDIDVNQITAFMKAASYAKNDILKTVKSMAPYGVKMRHTLQDMQPLSSILSKAAPLDFNASAHDAVSDGAATLETPDREGVVASVEDGAREGGRGKGEHSASPPREKEGVRRNKQSGLNSESQKDQQRGEKERNKEKGQSMESAEGAVNEAKPTTKENVVGTGKQGGVEITLDVKPKVTFVVRFVGSGDFKACRERAYKLFHNSLCFINSCSFNGVYQPRLENSKFIAFGQFSKVHAALRLTNPTSLSEFLTATTAICSLRLGRLKRLMRRGVFRAFADLSLHKLCWKAIWSFAALRQGFGFPLESSQVSFATLNNTNSENSYVAPGWTLGSMISEVNVFPWQAPVEQYHGLFHLAAAFLLMCIILAMILYHEVSFLRKRLEKAERAQLQDSIFGTTEPPTPVGCPLHPIGSAPA</sequence>
<feature type="compositionally biased region" description="Basic and acidic residues" evidence="5">
    <location>
        <begin position="585"/>
        <end position="609"/>
    </location>
</feature>
<gene>
    <name evidence="8" type="ORF">BN1204_060550</name>
    <name evidence="7" type="ORF">NCLIV_060550</name>
</gene>
<comment type="similarity">
    <text evidence="1">Belongs to the GDA1/CD39 NTPase family.</text>
</comment>
<dbReference type="VEuPathDB" id="ToxoDB:NCLIV_060550"/>
<reference evidence="7" key="1">
    <citation type="submission" date="2011-02" db="EMBL/GenBank/DDBJ databases">
        <authorList>
            <person name="Aslett M."/>
        </authorList>
    </citation>
    <scope>NUCLEOTIDE SEQUENCE</scope>
    <source>
        <strain evidence="7">Liverpool</strain>
    </source>
</reference>
<evidence type="ECO:0000256" key="2">
    <source>
        <dbReference type="ARBA" id="ARBA00022801"/>
    </source>
</evidence>
<evidence type="ECO:0000256" key="3">
    <source>
        <dbReference type="PIRSR" id="PIRSR600407-1"/>
    </source>
</evidence>
<dbReference type="CDD" id="cd24003">
    <property type="entry name" value="ASKHA_NBD_GDA1_CD39_NTPase"/>
    <property type="match status" value="1"/>
</dbReference>